<evidence type="ECO:0000256" key="13">
    <source>
        <dbReference type="ARBA" id="ARBA00023125"/>
    </source>
</evidence>
<evidence type="ECO:0000313" key="19">
    <source>
        <dbReference type="EMBL" id="AGG39824.1"/>
    </source>
</evidence>
<keyword evidence="12" id="KW-0190">Covalent protein-DNA linkage</keyword>
<name>M1STP3_9VIRU</name>
<comment type="catalytic activity">
    <reaction evidence="17">
        <text>ATP + H2O = ADP + phosphate + H(+)</text>
        <dbReference type="Rhea" id="RHEA:13065"/>
        <dbReference type="ChEBI" id="CHEBI:15377"/>
        <dbReference type="ChEBI" id="CHEBI:15378"/>
        <dbReference type="ChEBI" id="CHEBI:30616"/>
        <dbReference type="ChEBI" id="CHEBI:43474"/>
        <dbReference type="ChEBI" id="CHEBI:456216"/>
    </reaction>
</comment>
<evidence type="ECO:0000256" key="5">
    <source>
        <dbReference type="ARBA" id="ARBA00022695"/>
    </source>
</evidence>
<evidence type="ECO:0000256" key="10">
    <source>
        <dbReference type="ARBA" id="ARBA00022759"/>
    </source>
</evidence>
<evidence type="ECO:0000256" key="4">
    <source>
        <dbReference type="ARBA" id="ARBA00022679"/>
    </source>
</evidence>
<keyword evidence="13" id="KW-0238">DNA-binding</keyword>
<evidence type="ECO:0000256" key="14">
    <source>
        <dbReference type="ARBA" id="ARBA00023268"/>
    </source>
</evidence>
<dbReference type="GO" id="GO:0016787">
    <property type="term" value="F:hydrolase activity"/>
    <property type="evidence" value="ECO:0007669"/>
    <property type="project" value="UniProtKB-KW"/>
</dbReference>
<dbReference type="InterPro" id="IPR000605">
    <property type="entry name" value="Helicase_SF3_ssDNA/RNA_vir"/>
</dbReference>
<dbReference type="GO" id="GO:0006260">
    <property type="term" value="P:DNA replication"/>
    <property type="evidence" value="ECO:0007669"/>
    <property type="project" value="UniProtKB-KW"/>
</dbReference>
<evidence type="ECO:0000256" key="15">
    <source>
        <dbReference type="ARBA" id="ARBA00030754"/>
    </source>
</evidence>
<evidence type="ECO:0000256" key="17">
    <source>
        <dbReference type="ARBA" id="ARBA00049360"/>
    </source>
</evidence>
<dbReference type="Pfam" id="PF02407">
    <property type="entry name" value="Viral_Rep"/>
    <property type="match status" value="1"/>
</dbReference>
<evidence type="ECO:0000256" key="11">
    <source>
        <dbReference type="ARBA" id="ARBA00022801"/>
    </source>
</evidence>
<keyword evidence="9" id="KW-0547">Nucleotide-binding</keyword>
<keyword evidence="5" id="KW-0548">Nucleotidyltransferase</keyword>
<evidence type="ECO:0000259" key="18">
    <source>
        <dbReference type="PROSITE" id="PS52020"/>
    </source>
</evidence>
<evidence type="ECO:0000256" key="7">
    <source>
        <dbReference type="ARBA" id="ARBA00022722"/>
    </source>
</evidence>
<protein>
    <recommendedName>
        <fullName evidence="15">ATP-dependent helicase Rep</fullName>
    </recommendedName>
    <alternativeName>
        <fullName evidence="16">RepP</fullName>
    </alternativeName>
</protein>
<keyword evidence="11" id="KW-0378">Hydrolase</keyword>
<dbReference type="InterPro" id="IPR027417">
    <property type="entry name" value="P-loop_NTPase"/>
</dbReference>
<comment type="cofactor">
    <cofactor evidence="1">
        <name>Mn(2+)</name>
        <dbReference type="ChEBI" id="CHEBI:29035"/>
    </cofactor>
</comment>
<keyword evidence="14" id="KW-0511">Multifunctional enzyme</keyword>
<dbReference type="Gene3D" id="3.40.50.300">
    <property type="entry name" value="P-loop containing nucleotide triphosphate hydrolases"/>
    <property type="match status" value="1"/>
</dbReference>
<dbReference type="GO" id="GO:0042025">
    <property type="term" value="C:host cell nucleus"/>
    <property type="evidence" value="ECO:0007669"/>
    <property type="project" value="UniProtKB-SubCell"/>
</dbReference>
<dbReference type="EMBL" id="KC248423">
    <property type="protein sequence ID" value="AGG39824.1"/>
    <property type="molecule type" value="Genomic_DNA"/>
</dbReference>
<evidence type="ECO:0000256" key="2">
    <source>
        <dbReference type="ARBA" id="ARBA00004147"/>
    </source>
</evidence>
<feature type="domain" description="CRESS-DNA virus Rep endonuclease" evidence="18">
    <location>
        <begin position="10"/>
        <end position="107"/>
    </location>
</feature>
<comment type="subcellular location">
    <subcellularLocation>
        <location evidence="2">Host nucleus</location>
    </subcellularLocation>
</comment>
<dbReference type="PROSITE" id="PS52020">
    <property type="entry name" value="CRESS_DNA_REP"/>
    <property type="match status" value="1"/>
</dbReference>
<evidence type="ECO:0000256" key="16">
    <source>
        <dbReference type="ARBA" id="ARBA00032243"/>
    </source>
</evidence>
<dbReference type="Gene3D" id="3.40.1310.20">
    <property type="match status" value="1"/>
</dbReference>
<dbReference type="Pfam" id="PF00910">
    <property type="entry name" value="RNA_helicase"/>
    <property type="match status" value="1"/>
</dbReference>
<keyword evidence="4" id="KW-0808">Transferase</keyword>
<accession>M1STP3</accession>
<dbReference type="SUPFAM" id="SSF52540">
    <property type="entry name" value="P-loop containing nucleoside triphosphate hydrolases"/>
    <property type="match status" value="1"/>
</dbReference>
<sequence>MYFKIGTEVMAKKRSFAFTWNNYTSENVVFIKQYITDNARYGCFGKEIGEEGTPHLQGYIQFENPRSMKKLIKDLKGCHIEICKGNKKQNIDYCSKTDPDFWSYGDPSCQGERTDLRELVRDILTGELKLSNILREDPFVYHQYGRTLDKVEDLKISELRREHFTRGVWWFGKTGTGKSYRAKHYCIDNKLSYIELPKDYYKNGWFDNYKGEDVIIINDFRGKIPYEDILNICDENQFSFNRRGRCPYPCISKYVFITSSLNPYEVYNQQLHKNDSLCQLERRFDILECKSQNTEPVEYILKDDNRFDEIFNLGSERK</sequence>
<dbReference type="GO" id="GO:0000166">
    <property type="term" value="F:nucleotide binding"/>
    <property type="evidence" value="ECO:0007669"/>
    <property type="project" value="UniProtKB-KW"/>
</dbReference>
<evidence type="ECO:0000256" key="9">
    <source>
        <dbReference type="ARBA" id="ARBA00022741"/>
    </source>
</evidence>
<organism evidence="19">
    <name type="scientific">Diporeia sp. associated circular virus</name>
    <dbReference type="NCBI Taxonomy" id="1299317"/>
    <lineage>
        <taxon>Viruses</taxon>
    </lineage>
</organism>
<keyword evidence="10" id="KW-0255">Endonuclease</keyword>
<dbReference type="GO" id="GO:0003723">
    <property type="term" value="F:RNA binding"/>
    <property type="evidence" value="ECO:0007669"/>
    <property type="project" value="InterPro"/>
</dbReference>
<dbReference type="InterPro" id="IPR049912">
    <property type="entry name" value="CRESS_DNA_REP"/>
</dbReference>
<dbReference type="GO" id="GO:0046872">
    <property type="term" value="F:metal ion binding"/>
    <property type="evidence" value="ECO:0007669"/>
    <property type="project" value="UniProtKB-KW"/>
</dbReference>
<dbReference type="GO" id="GO:0003677">
    <property type="term" value="F:DNA binding"/>
    <property type="evidence" value="ECO:0007669"/>
    <property type="project" value="UniProtKB-KW"/>
</dbReference>
<evidence type="ECO:0000256" key="1">
    <source>
        <dbReference type="ARBA" id="ARBA00001936"/>
    </source>
</evidence>
<keyword evidence="7" id="KW-0540">Nuclease</keyword>
<evidence type="ECO:0000256" key="8">
    <source>
        <dbReference type="ARBA" id="ARBA00022723"/>
    </source>
</evidence>
<dbReference type="GO" id="GO:0004519">
    <property type="term" value="F:endonuclease activity"/>
    <property type="evidence" value="ECO:0007669"/>
    <property type="project" value="UniProtKB-KW"/>
</dbReference>
<reference evidence="19" key="1">
    <citation type="submission" date="2012-11" db="EMBL/GenBank/DDBJ databases">
        <title>Investigation of viruses associated with Diporeia sp. from the Laurentian Great Lakes and Owasco Lake, NY as a potential stressor of declining populations.</title>
        <authorList>
            <person name="Hewson I."/>
            <person name="Rudstam L.G."/>
        </authorList>
    </citation>
    <scope>NUCLEOTIDE SEQUENCE</scope>
    <source>
        <strain evidence="19">LM3602</strain>
    </source>
</reference>
<evidence type="ECO:0000256" key="12">
    <source>
        <dbReference type="ARBA" id="ARBA00023124"/>
    </source>
</evidence>
<keyword evidence="8" id="KW-0479">Metal-binding</keyword>
<keyword evidence="6" id="KW-0235">DNA replication</keyword>
<proteinExistence type="inferred from homology"/>
<dbReference type="GO" id="GO:0016779">
    <property type="term" value="F:nucleotidyltransferase activity"/>
    <property type="evidence" value="ECO:0007669"/>
    <property type="project" value="UniProtKB-KW"/>
</dbReference>
<dbReference type="GO" id="GO:0003724">
    <property type="term" value="F:RNA helicase activity"/>
    <property type="evidence" value="ECO:0007669"/>
    <property type="project" value="InterPro"/>
</dbReference>
<evidence type="ECO:0000256" key="3">
    <source>
        <dbReference type="ARBA" id="ARBA00008545"/>
    </source>
</evidence>
<comment type="similarity">
    <text evidence="3">Belongs to the nanoviruses/circoviruses replication-associated protein family.</text>
</comment>
<evidence type="ECO:0000256" key="6">
    <source>
        <dbReference type="ARBA" id="ARBA00022705"/>
    </source>
</evidence>